<dbReference type="EMBL" id="JALMLT010000002">
    <property type="protein sequence ID" value="MDT8758782.1"/>
    <property type="molecule type" value="Genomic_DNA"/>
</dbReference>
<sequence length="469" mass="48576">MIAFLSGPAVAQSDDSDLLAPLVDPDADLIAPLVDPDADLLAPLVDPDADLLEPLVPKKPAKRRPGKVTHKDELEIGEEQNGFILVKRKVVDPCGVFEISWGGRKTCHQTEREKWEYVAAGKKPPEEKQEEPEDEEDDLRERPPSGSPGGRGPGTGGKGPSGGPGGNGPGPGPGPRGNGSGGGPGSNPGTGPGNAPGGGRAPGKGGVVAPGNPIEARLRDFAVRPLSLRVDAQGRFDVTLTVRNVAKTAKLIANGDWTVTLTDADGLGFSSRDIWMPGSGPAKPFHLMPNVAPGGVHQIRFLIEPEKARSSLVRLSVQQGGAAPATFDISRAAVGRAAAKSAPAPSAAPFVALHKFDVRLDGTQAIGGKVELFFTARNRTRDLQYLGGSNLRFQGSSQGGPVQSRPEAFSIRGARSVPVGMAPIQPGASARLRVLFDAAGAKGPWTVTDGVKSAPLQPAGAAAAEEPQW</sequence>
<organism evidence="2">
    <name type="scientific">Sphingomonas psychrotolerans</name>
    <dbReference type="NCBI Taxonomy" id="1327635"/>
    <lineage>
        <taxon>Bacteria</taxon>
        <taxon>Pseudomonadati</taxon>
        <taxon>Pseudomonadota</taxon>
        <taxon>Alphaproteobacteria</taxon>
        <taxon>Sphingomonadales</taxon>
        <taxon>Sphingomonadaceae</taxon>
        <taxon>Sphingomonas</taxon>
    </lineage>
</organism>
<evidence type="ECO:0000256" key="1">
    <source>
        <dbReference type="SAM" id="MobiDB-lite"/>
    </source>
</evidence>
<feature type="compositionally biased region" description="Gly residues" evidence="1">
    <location>
        <begin position="147"/>
        <end position="208"/>
    </location>
</feature>
<feature type="region of interest" description="Disordered" evidence="1">
    <location>
        <begin position="117"/>
        <end position="211"/>
    </location>
</feature>
<name>A0ABU3N2S9_9SPHN</name>
<reference evidence="2" key="1">
    <citation type="submission" date="2022-04" db="EMBL/GenBank/DDBJ databases">
        <title>Tomato heritable bacteria conferring resistance against bacterial wilt.</title>
        <authorList>
            <person name="Yin J."/>
        </authorList>
    </citation>
    <scope>NUCLEOTIDE SEQUENCE</scope>
    <source>
        <strain evidence="2">Cra20</strain>
    </source>
</reference>
<evidence type="ECO:0000313" key="2">
    <source>
        <dbReference type="EMBL" id="MDT8758782.1"/>
    </source>
</evidence>
<comment type="caution">
    <text evidence="2">The sequence shown here is derived from an EMBL/GenBank/DDBJ whole genome shotgun (WGS) entry which is preliminary data.</text>
</comment>
<proteinExistence type="predicted"/>
<feature type="compositionally biased region" description="Acidic residues" evidence="1">
    <location>
        <begin position="128"/>
        <end position="138"/>
    </location>
</feature>
<protein>
    <submittedName>
        <fullName evidence="2">Uncharacterized protein</fullName>
    </submittedName>
</protein>
<accession>A0ABU3N2S9</accession>
<gene>
    <name evidence="2" type="ORF">MZO42_08730</name>
</gene>